<sequence>MSSILFQPLLHDPLGWKQSNTTYNDTFKSRSYAAPSNSTEKKLSPYGQQYQRLMRRQQEQMKLYRSNPYFEDSSYEEEQQQQPTPRVILWRKNEEFQEAPSAVYQLSRSNTMPVASDDLSGYVVEWKKQPGSTHRESVYDSVQRLPTASAASRARSLEARQDQKEESGKRRNDSKDNFNRHWLTYANPKTPPKIIDIKQRLGQLKAPSTLSRSLSGYNEKTEAYVAERRQKNRDPRHLLDCDIPDTPQELRAARHRIEKHRYHQSLDNFPPQQQTYRENIDDYTKPSVVSEYEDEQLQHNQTTLTNDETEVNDEENEAPVNESSSGVLQTADGDEFPGDYVDPSEASEEAYDEYVRNLKANNEKRSENNTLYRLPSTADQQESCVAYCQQQQQQPPTYSTKKKNSEIRRNEFDTWIRNATDKEREQAMKMLNAVVNRPIMGYDIPKKPQPVLFKPSPVITPGRTASNSRQLGQARNHQRVPCDICEKQLIKHHIWSLSRSTSLNCPHQD</sequence>
<name>A0A815CAC2_9BILA</name>
<gene>
    <name evidence="2" type="ORF">IZO911_LOCUS32793</name>
    <name evidence="3" type="ORF">KXQ929_LOCUS13862</name>
</gene>
<feature type="region of interest" description="Disordered" evidence="1">
    <location>
        <begin position="133"/>
        <end position="185"/>
    </location>
</feature>
<protein>
    <submittedName>
        <fullName evidence="2">Uncharacterized protein</fullName>
    </submittedName>
</protein>
<feature type="region of interest" description="Disordered" evidence="1">
    <location>
        <begin position="291"/>
        <end position="335"/>
    </location>
</feature>
<evidence type="ECO:0000256" key="1">
    <source>
        <dbReference type="SAM" id="MobiDB-lite"/>
    </source>
</evidence>
<feature type="compositionally biased region" description="Acidic residues" evidence="1">
    <location>
        <begin position="307"/>
        <end position="317"/>
    </location>
</feature>
<accession>A0A815CAC2</accession>
<dbReference type="Proteomes" id="UP000663860">
    <property type="component" value="Unassembled WGS sequence"/>
</dbReference>
<dbReference type="AlphaFoldDB" id="A0A815CAC2"/>
<evidence type="ECO:0000313" key="4">
    <source>
        <dbReference type="Proteomes" id="UP000663860"/>
    </source>
</evidence>
<dbReference type="Proteomes" id="UP000663868">
    <property type="component" value="Unassembled WGS sequence"/>
</dbReference>
<evidence type="ECO:0000313" key="3">
    <source>
        <dbReference type="EMBL" id="CAF3744419.1"/>
    </source>
</evidence>
<dbReference type="EMBL" id="CAJNOE010000579">
    <property type="protein sequence ID" value="CAF1277778.1"/>
    <property type="molecule type" value="Genomic_DNA"/>
</dbReference>
<dbReference type="EMBL" id="CAJOBB010000754">
    <property type="protein sequence ID" value="CAF3744419.1"/>
    <property type="molecule type" value="Genomic_DNA"/>
</dbReference>
<organism evidence="2 4">
    <name type="scientific">Adineta steineri</name>
    <dbReference type="NCBI Taxonomy" id="433720"/>
    <lineage>
        <taxon>Eukaryota</taxon>
        <taxon>Metazoa</taxon>
        <taxon>Spiralia</taxon>
        <taxon>Gnathifera</taxon>
        <taxon>Rotifera</taxon>
        <taxon>Eurotatoria</taxon>
        <taxon>Bdelloidea</taxon>
        <taxon>Adinetida</taxon>
        <taxon>Adinetidae</taxon>
        <taxon>Adineta</taxon>
    </lineage>
</organism>
<reference evidence="2" key="1">
    <citation type="submission" date="2021-02" db="EMBL/GenBank/DDBJ databases">
        <authorList>
            <person name="Nowell W R."/>
        </authorList>
    </citation>
    <scope>NUCLEOTIDE SEQUENCE</scope>
</reference>
<proteinExistence type="predicted"/>
<evidence type="ECO:0000313" key="2">
    <source>
        <dbReference type="EMBL" id="CAF1277778.1"/>
    </source>
</evidence>
<comment type="caution">
    <text evidence="2">The sequence shown here is derived from an EMBL/GenBank/DDBJ whole genome shotgun (WGS) entry which is preliminary data.</text>
</comment>
<feature type="compositionally biased region" description="Basic and acidic residues" evidence="1">
    <location>
        <begin position="155"/>
        <end position="179"/>
    </location>
</feature>